<feature type="transmembrane region" description="Helical" evidence="3">
    <location>
        <begin position="828"/>
        <end position="851"/>
    </location>
</feature>
<dbReference type="Proteomes" id="UP000464378">
    <property type="component" value="Chromosome"/>
</dbReference>
<evidence type="ECO:0000313" key="4">
    <source>
        <dbReference type="EMBL" id="VIP05666.1"/>
    </source>
</evidence>
<gene>
    <name evidence="4" type="ORF">GMBLW1_35270</name>
</gene>
<feature type="transmembrane region" description="Helical" evidence="3">
    <location>
        <begin position="76"/>
        <end position="104"/>
    </location>
</feature>
<name>A0A6C2YVX5_9BACT</name>
<feature type="region of interest" description="Disordered" evidence="2">
    <location>
        <begin position="590"/>
        <end position="615"/>
    </location>
</feature>
<evidence type="ECO:0000256" key="2">
    <source>
        <dbReference type="SAM" id="MobiDB-lite"/>
    </source>
</evidence>
<accession>A0A6C2YVX5</accession>
<keyword evidence="3" id="KW-0812">Transmembrane</keyword>
<feature type="region of interest" description="Disordered" evidence="2">
    <location>
        <begin position="1"/>
        <end position="20"/>
    </location>
</feature>
<evidence type="ECO:0000256" key="1">
    <source>
        <dbReference type="SAM" id="Coils"/>
    </source>
</evidence>
<dbReference type="AlphaFoldDB" id="A0A6C2YVX5"/>
<dbReference type="EMBL" id="LR586016">
    <property type="protein sequence ID" value="VIP05666.1"/>
    <property type="molecule type" value="Genomic_DNA"/>
</dbReference>
<keyword evidence="3" id="KW-1133">Transmembrane helix</keyword>
<feature type="compositionally biased region" description="Low complexity" evidence="2">
    <location>
        <begin position="1"/>
        <end position="13"/>
    </location>
</feature>
<evidence type="ECO:0000313" key="5">
    <source>
        <dbReference type="Proteomes" id="UP000464378"/>
    </source>
</evidence>
<feature type="transmembrane region" description="Helical" evidence="3">
    <location>
        <begin position="116"/>
        <end position="135"/>
    </location>
</feature>
<keyword evidence="5" id="KW-1185">Reference proteome</keyword>
<keyword evidence="1" id="KW-0175">Coiled coil</keyword>
<dbReference type="KEGG" id="tim:GMBLW1_35270"/>
<sequence length="855" mass="95229">MPPTNPTRATNPTGMAKPDARHRMTWGRRFRFLSRFFGLTALLFAGAGGILASTLPVQANMQSLIDAWSGNFGLLGQFTAGLISVAAVLLAQSLIVEIVTAFWLAAGRRSAVGTMVSLQVLLATTLLIGVNLYSLQHSERFDITRDQRFTLPESLVEQLRQLKTPTQIIVLQQHKTFGRLSEKPDAYDYAAERKVVEKVRDLVELFRAFGPQFQVTVLDVEEEGYDAKLKQLTANAPKLRAAMDAAPENSIFFHAQEPLTKLERVQRLSFNEFYALDKTASKAANQGQGNLVLLPQGVEAFARKVLAIEEKRPRVAIAVIHEFLTTAEAEGNEQFTAAGLRKSLEAYGFDVTDIILRRKWEEADEPEPTAYTTAESKLDTLEEEVALLSEQLREQRSAITQAKSIIAKLQASTPAQLDAEFPLQGGERWSDAIRQEELDTLNQAIRQLEPSAARLERDLAKSESDLKSIYGNERALEDRRVTDVEAKFKRLLSDVDLLIVPRQTLINLSIRFAISPTLHRMNQAQVNAVKAFLESGKPVLACLGPTNEASGPAMQPVDDLESMLTRMGVELGKQTILFDREMRGFAERRGGRTLGAGPRDVPPLQLPHRDDVAPKPLNPIAQSLETIARSVEENLDLRLAHPRPVYLSESVQAMLPYSGVFLLSDSESWNEERPFPGLQRLNRNDPNSPVVMTGIPKFEETKRDDPRYRTRDAERRGPFPVGVALTAKLPADWFDRRFTLGESLGIVGGAATLPMLDQQADQFARPSSRVAVFGHGGIFTGSTLKPAQEQLLLTTCNWLLGREERLPQAVESPWSYPRVELSEQQAALWHWGTFLGLPALVAYVGVIMLMFRRVR</sequence>
<dbReference type="InParanoid" id="A0A6C2YVX5"/>
<keyword evidence="3" id="KW-0472">Membrane</keyword>
<dbReference type="EMBL" id="LR593887">
    <property type="protein sequence ID" value="VTS08688.1"/>
    <property type="molecule type" value="Genomic_DNA"/>
</dbReference>
<proteinExistence type="predicted"/>
<organism evidence="4">
    <name type="scientific">Tuwongella immobilis</name>
    <dbReference type="NCBI Taxonomy" id="692036"/>
    <lineage>
        <taxon>Bacteria</taxon>
        <taxon>Pseudomonadati</taxon>
        <taxon>Planctomycetota</taxon>
        <taxon>Planctomycetia</taxon>
        <taxon>Gemmatales</taxon>
        <taxon>Gemmataceae</taxon>
        <taxon>Tuwongella</taxon>
    </lineage>
</organism>
<evidence type="ECO:0000256" key="3">
    <source>
        <dbReference type="SAM" id="Phobius"/>
    </source>
</evidence>
<feature type="coiled-coil region" evidence="1">
    <location>
        <begin position="371"/>
        <end position="398"/>
    </location>
</feature>
<reference evidence="4" key="1">
    <citation type="submission" date="2019-04" db="EMBL/GenBank/DDBJ databases">
        <authorList>
            <consortium name="Science for Life Laboratories"/>
        </authorList>
    </citation>
    <scope>NUCLEOTIDE SEQUENCE</scope>
    <source>
        <strain evidence="4">MBLW1</strain>
    </source>
</reference>
<protein>
    <submittedName>
        <fullName evidence="4">Uncharacterized protein</fullName>
    </submittedName>
</protein>
<dbReference type="RefSeq" id="WP_162660824.1">
    <property type="nucleotide sequence ID" value="NZ_LR593887.1"/>
</dbReference>